<dbReference type="GO" id="GO:0045454">
    <property type="term" value="P:cell redox homeostasis"/>
    <property type="evidence" value="ECO:0007669"/>
    <property type="project" value="InterPro"/>
</dbReference>
<evidence type="ECO:0000313" key="17">
    <source>
        <dbReference type="EMBL" id="AEF99404.1"/>
    </source>
</evidence>
<dbReference type="PANTHER" id="PTHR42737:SF2">
    <property type="entry name" value="GLUTATHIONE REDUCTASE"/>
    <property type="match status" value="1"/>
</dbReference>
<keyword evidence="8 13" id="KW-0676">Redox-active center</keyword>
<dbReference type="SUPFAM" id="SSF51905">
    <property type="entry name" value="FAD/NAD(P)-binding domain"/>
    <property type="match status" value="1"/>
</dbReference>
<dbReference type="InterPro" id="IPR012999">
    <property type="entry name" value="Pyr_OxRdtase_I_AS"/>
</dbReference>
<keyword evidence="5 14" id="KW-0521">NADP</keyword>
<evidence type="ECO:0000256" key="12">
    <source>
        <dbReference type="PIRSR" id="PIRSR000350-4"/>
    </source>
</evidence>
<name>G0A7B1_METMM</name>
<evidence type="ECO:0000256" key="2">
    <source>
        <dbReference type="ARBA" id="ARBA00011738"/>
    </source>
</evidence>
<comment type="catalytic activity">
    <reaction evidence="9 14">
        <text>2 glutathione + NADP(+) = glutathione disulfide + NADPH + H(+)</text>
        <dbReference type="Rhea" id="RHEA:11740"/>
        <dbReference type="ChEBI" id="CHEBI:15378"/>
        <dbReference type="ChEBI" id="CHEBI:57783"/>
        <dbReference type="ChEBI" id="CHEBI:57925"/>
        <dbReference type="ChEBI" id="CHEBI:58297"/>
        <dbReference type="ChEBI" id="CHEBI:58349"/>
        <dbReference type="EC" id="1.8.1.7"/>
    </reaction>
</comment>
<dbReference type="Pfam" id="PF07992">
    <property type="entry name" value="Pyr_redox_2"/>
    <property type="match status" value="1"/>
</dbReference>
<keyword evidence="6 13" id="KW-0560">Oxidoreductase</keyword>
<gene>
    <name evidence="17" type="ordered locus">Metme_0967</name>
</gene>
<proteinExistence type="inferred from homology"/>
<feature type="binding site" evidence="11">
    <location>
        <begin position="174"/>
        <end position="181"/>
    </location>
    <ligand>
        <name>NAD(+)</name>
        <dbReference type="ChEBI" id="CHEBI:57540"/>
    </ligand>
</feature>
<sequence length="452" mass="48681">MSEYDVDLFVIGAGSGGVRAARTAAGLGARVAIAEQQYLGGTCVNVGCVPKKLFVYASHFQEDFAAAPGFGWSLASPRFDWSQLLAQKNREIDRLQGVYQGLLDNSGVTIVTGQAKLLDAHTVSVGEQQFSAERILLATGGRPWIPDIPGKQFISTSDDMFALQQLPERILIVGGGYIAVEFAGIMHGLGVHTVLSYRGDKLLRGFDEDVREFVAQEMSKKGIDIRFDSDITRIEAAADGYLAHTAEGQTIAADLVLYATGRVPNTQDLGLENVGVALDKVGAVQVDEYYQTSQPSIFALGDVTDRVSLTPVATAEAMALVNRLYANQWTPVDYEHIPSAVFCQPNVATVGLTEAAAKKRYPNDIDVYKSVFTPMKHTLSGLGEKTLMKMLVQRSSNRVLGIHMVGADAGEIIQGMAVAIRAGATKAVFDSTIGIHPTAAEEFVTLRKPHTE</sequence>
<dbReference type="RefSeq" id="WP_013817671.1">
    <property type="nucleotide sequence ID" value="NC_015572.1"/>
</dbReference>
<evidence type="ECO:0000256" key="11">
    <source>
        <dbReference type="PIRSR" id="PIRSR000350-3"/>
    </source>
</evidence>
<reference key="2">
    <citation type="submission" date="2011-05" db="EMBL/GenBank/DDBJ databases">
        <title>Complete genome sequence of the aerobic marine methanotroph Methylomonas methanica MC09.</title>
        <authorList>
            <person name="Boden R."/>
            <person name="Cunliffe M."/>
            <person name="Scanlan J."/>
            <person name="Moussard H."/>
            <person name="Kits K.D."/>
            <person name="Klotz M."/>
            <person name="Jetten M."/>
            <person name="Vuilleumier S."/>
            <person name="Han J."/>
            <person name="Peters L."/>
            <person name="Mikhailova N."/>
            <person name="Teshima H."/>
            <person name="Tapia R."/>
            <person name="Kyrpides N."/>
            <person name="Ivanova N."/>
            <person name="Pagani I."/>
            <person name="Cheng J.-F."/>
            <person name="Goodwin L."/>
            <person name="Han C."/>
            <person name="Hauser L."/>
            <person name="Land M."/>
            <person name="Lapidus A."/>
            <person name="Lucas S."/>
            <person name="Pitluck S."/>
            <person name="Woyke T."/>
            <person name="Stein L.Y."/>
            <person name="Murrell C."/>
        </authorList>
    </citation>
    <scope>NUCLEOTIDE SEQUENCE</scope>
    <source>
        <strain>MC09</strain>
    </source>
</reference>
<dbReference type="GO" id="GO:0034599">
    <property type="term" value="P:cellular response to oxidative stress"/>
    <property type="evidence" value="ECO:0007669"/>
    <property type="project" value="TreeGrafter"/>
</dbReference>
<dbReference type="PANTHER" id="PTHR42737">
    <property type="entry name" value="GLUTATHIONE REDUCTASE"/>
    <property type="match status" value="1"/>
</dbReference>
<dbReference type="InterPro" id="IPR001100">
    <property type="entry name" value="Pyr_nuc-diS_OxRdtase"/>
</dbReference>
<evidence type="ECO:0000256" key="10">
    <source>
        <dbReference type="PIRSR" id="PIRSR000350-2"/>
    </source>
</evidence>
<evidence type="ECO:0000313" key="18">
    <source>
        <dbReference type="Proteomes" id="UP000008888"/>
    </source>
</evidence>
<accession>G0A7B1</accession>
<dbReference type="EC" id="1.8.1.7" evidence="14"/>
<evidence type="ECO:0000256" key="9">
    <source>
        <dbReference type="ARBA" id="ARBA00049142"/>
    </source>
</evidence>
<keyword evidence="7" id="KW-1015">Disulfide bond</keyword>
<keyword evidence="11" id="KW-0520">NAD</keyword>
<dbReference type="AlphaFoldDB" id="G0A7B1"/>
<evidence type="ECO:0000256" key="8">
    <source>
        <dbReference type="ARBA" id="ARBA00023284"/>
    </source>
</evidence>
<dbReference type="GO" id="GO:0006749">
    <property type="term" value="P:glutathione metabolic process"/>
    <property type="evidence" value="ECO:0007669"/>
    <property type="project" value="InterPro"/>
</dbReference>
<dbReference type="NCBIfam" id="NF004776">
    <property type="entry name" value="PRK06116.1"/>
    <property type="match status" value="1"/>
</dbReference>
<dbReference type="InterPro" id="IPR023753">
    <property type="entry name" value="FAD/NAD-binding_dom"/>
</dbReference>
<feature type="active site" description="Proton acceptor" evidence="10">
    <location>
        <position position="436"/>
    </location>
</feature>
<dbReference type="GO" id="GO:0005829">
    <property type="term" value="C:cytosol"/>
    <property type="evidence" value="ECO:0007669"/>
    <property type="project" value="TreeGrafter"/>
</dbReference>
<dbReference type="Gene3D" id="3.50.50.60">
    <property type="entry name" value="FAD/NAD(P)-binding domain"/>
    <property type="match status" value="2"/>
</dbReference>
<protein>
    <recommendedName>
        <fullName evidence="14">Glutathione reductase</fullName>
        <shortName evidence="14">GRase</shortName>
        <ecNumber evidence="14">1.8.1.7</ecNumber>
    </recommendedName>
</protein>
<evidence type="ECO:0000259" key="16">
    <source>
        <dbReference type="Pfam" id="PF07992"/>
    </source>
</evidence>
<dbReference type="InterPro" id="IPR006324">
    <property type="entry name" value="GSHR"/>
</dbReference>
<keyword evidence="3 13" id="KW-0285">Flavoprotein</keyword>
<evidence type="ECO:0000256" key="5">
    <source>
        <dbReference type="ARBA" id="ARBA00022857"/>
    </source>
</evidence>
<dbReference type="Pfam" id="PF02852">
    <property type="entry name" value="Pyr_redox_dim"/>
    <property type="match status" value="1"/>
</dbReference>
<dbReference type="FunFam" id="3.50.50.60:FF:000051">
    <property type="entry name" value="Glutathione reductase"/>
    <property type="match status" value="1"/>
</dbReference>
<dbReference type="STRING" id="857087.Metme_0967"/>
<evidence type="ECO:0000256" key="1">
    <source>
        <dbReference type="ARBA" id="ARBA00007532"/>
    </source>
</evidence>
<evidence type="ECO:0000256" key="6">
    <source>
        <dbReference type="ARBA" id="ARBA00023002"/>
    </source>
</evidence>
<dbReference type="PROSITE" id="PS00076">
    <property type="entry name" value="PYRIDINE_REDOX_1"/>
    <property type="match status" value="1"/>
</dbReference>
<dbReference type="SUPFAM" id="SSF55424">
    <property type="entry name" value="FAD/NAD-linked reductases, dimerisation (C-terminal) domain"/>
    <property type="match status" value="1"/>
</dbReference>
<evidence type="ECO:0000256" key="4">
    <source>
        <dbReference type="ARBA" id="ARBA00022827"/>
    </source>
</evidence>
<reference evidence="18" key="3">
    <citation type="submission" date="2011-05" db="EMBL/GenBank/DDBJ databases">
        <title>Complete sequence of Methylomonas methanica MC09.</title>
        <authorList>
            <consortium name="US DOE Joint Genome Institute"/>
            <person name="Lucas S."/>
            <person name="Han J."/>
            <person name="Lapidus A."/>
            <person name="Cheng J.-F."/>
            <person name="Goodwin L."/>
            <person name="Pitluck S."/>
            <person name="Peters L."/>
            <person name="Mikhailova N."/>
            <person name="Teshima H."/>
            <person name="Han C."/>
            <person name="Tapia R."/>
            <person name="Land M."/>
            <person name="Hauser L."/>
            <person name="Kyrpides N."/>
            <person name="Ivanova N."/>
            <person name="Pagani I."/>
            <person name="Stein L."/>
            <person name="Woyke T."/>
        </authorList>
    </citation>
    <scope>NUCLEOTIDE SEQUENCE [LARGE SCALE GENOMIC DNA]</scope>
    <source>
        <strain evidence="18">MC09</strain>
    </source>
</reference>
<reference evidence="17 18" key="1">
    <citation type="journal article" date="2011" name="J. Bacteriol.">
        <title>Complete Genome Sequence of the Aerobic Marine Methanotroph Methylomonas methanica MC09.</title>
        <authorList>
            <person name="Boden R."/>
            <person name="Cunliffe M."/>
            <person name="Scanlan J."/>
            <person name="Moussard H."/>
            <person name="Kits K.D."/>
            <person name="Klotz M.G."/>
            <person name="Jetten M.S."/>
            <person name="Vuilleumier S."/>
            <person name="Han J."/>
            <person name="Peters L."/>
            <person name="Mikhailova N."/>
            <person name="Teshima H."/>
            <person name="Tapia R."/>
            <person name="Kyrpides N."/>
            <person name="Ivanova N."/>
            <person name="Pagani I."/>
            <person name="Cheng J.F."/>
            <person name="Goodwin L."/>
            <person name="Han C."/>
            <person name="Hauser L."/>
            <person name="Land M.L."/>
            <person name="Lapidus A."/>
            <person name="Lucas S."/>
            <person name="Pitluck S."/>
            <person name="Woyke T."/>
            <person name="Stein L."/>
            <person name="Murrell J.C."/>
        </authorList>
    </citation>
    <scope>NUCLEOTIDE SEQUENCE [LARGE SCALE GENOMIC DNA]</scope>
    <source>
        <strain evidence="17 18">MC09</strain>
    </source>
</reference>
<feature type="domain" description="FAD/NAD(P)-binding" evidence="16">
    <location>
        <begin position="7"/>
        <end position="317"/>
    </location>
</feature>
<dbReference type="PRINTS" id="PR00368">
    <property type="entry name" value="FADPNR"/>
</dbReference>
<dbReference type="eggNOG" id="COG1249">
    <property type="taxonomic scope" value="Bacteria"/>
</dbReference>
<keyword evidence="4 11" id="KW-0274">FAD</keyword>
<evidence type="ECO:0000256" key="13">
    <source>
        <dbReference type="RuleBase" id="RU003691"/>
    </source>
</evidence>
<dbReference type="NCBIfam" id="TIGR01424">
    <property type="entry name" value="gluta_reduc_2"/>
    <property type="match status" value="1"/>
</dbReference>
<feature type="binding site" evidence="11">
    <location>
        <position position="302"/>
    </location>
    <ligand>
        <name>FAD</name>
        <dbReference type="ChEBI" id="CHEBI:57692"/>
    </ligand>
</feature>
<dbReference type="PIRSF" id="PIRSF000350">
    <property type="entry name" value="Mercury_reductase_MerA"/>
    <property type="match status" value="1"/>
</dbReference>
<organism evidence="17 18">
    <name type="scientific">Methylomonas methanica (strain DSM 25384 / MC09)</name>
    <dbReference type="NCBI Taxonomy" id="857087"/>
    <lineage>
        <taxon>Bacteria</taxon>
        <taxon>Pseudomonadati</taxon>
        <taxon>Pseudomonadota</taxon>
        <taxon>Gammaproteobacteria</taxon>
        <taxon>Methylococcales</taxon>
        <taxon>Methylococcaceae</taxon>
        <taxon>Methylomonas</taxon>
    </lineage>
</organism>
<dbReference type="HOGENOM" id="CLU_016755_2_1_6"/>
<dbReference type="GO" id="GO:0004362">
    <property type="term" value="F:glutathione-disulfide reductase (NADPH) activity"/>
    <property type="evidence" value="ECO:0007669"/>
    <property type="project" value="UniProtKB-EC"/>
</dbReference>
<keyword evidence="11" id="KW-0547">Nucleotide-binding</keyword>
<dbReference type="Proteomes" id="UP000008888">
    <property type="component" value="Chromosome"/>
</dbReference>
<comment type="function">
    <text evidence="14">Catalyzes the reduction of glutathione disulfide (GSSG) to reduced glutathione (GSH).</text>
</comment>
<feature type="binding site" evidence="11">
    <location>
        <position position="261"/>
    </location>
    <ligand>
        <name>NAD(+)</name>
        <dbReference type="ChEBI" id="CHEBI:57540"/>
    </ligand>
</feature>
<dbReference type="InterPro" id="IPR036188">
    <property type="entry name" value="FAD/NAD-bd_sf"/>
</dbReference>
<evidence type="ECO:0000259" key="15">
    <source>
        <dbReference type="Pfam" id="PF02852"/>
    </source>
</evidence>
<comment type="cofactor">
    <cofactor evidence="11">
        <name>FAD</name>
        <dbReference type="ChEBI" id="CHEBI:57692"/>
    </cofactor>
    <text evidence="11">Binds 1 FAD per subunit.</text>
</comment>
<dbReference type="KEGG" id="mmt:Metme_0967"/>
<dbReference type="InterPro" id="IPR046952">
    <property type="entry name" value="GSHR/TRXR-like"/>
</dbReference>
<dbReference type="EMBL" id="CP002738">
    <property type="protein sequence ID" value="AEF99404.1"/>
    <property type="molecule type" value="Genomic_DNA"/>
</dbReference>
<feature type="binding site" evidence="11">
    <location>
        <position position="52"/>
    </location>
    <ligand>
        <name>FAD</name>
        <dbReference type="ChEBI" id="CHEBI:57692"/>
    </ligand>
</feature>
<dbReference type="Gene3D" id="3.30.390.30">
    <property type="match status" value="1"/>
</dbReference>
<evidence type="ECO:0000256" key="7">
    <source>
        <dbReference type="ARBA" id="ARBA00023157"/>
    </source>
</evidence>
<comment type="similarity">
    <text evidence="1 13">Belongs to the class-I pyridine nucleotide-disulfide oxidoreductase family.</text>
</comment>
<dbReference type="InterPro" id="IPR004099">
    <property type="entry name" value="Pyr_nucl-diS_OxRdtase_dimer"/>
</dbReference>
<comment type="subunit">
    <text evidence="2">Homodimer.</text>
</comment>
<dbReference type="GO" id="GO:0050660">
    <property type="term" value="F:flavin adenine dinucleotide binding"/>
    <property type="evidence" value="ECO:0007669"/>
    <property type="project" value="InterPro"/>
</dbReference>
<dbReference type="OrthoDB" id="9800167at2"/>
<keyword evidence="18" id="KW-1185">Reference proteome</keyword>
<dbReference type="GO" id="GO:0050661">
    <property type="term" value="F:NADP binding"/>
    <property type="evidence" value="ECO:0007669"/>
    <property type="project" value="InterPro"/>
</dbReference>
<evidence type="ECO:0000256" key="14">
    <source>
        <dbReference type="RuleBase" id="RU365040"/>
    </source>
</evidence>
<evidence type="ECO:0000256" key="3">
    <source>
        <dbReference type="ARBA" id="ARBA00022630"/>
    </source>
</evidence>
<feature type="disulfide bond" description="Redox-active" evidence="12">
    <location>
        <begin position="43"/>
        <end position="48"/>
    </location>
</feature>
<dbReference type="InterPro" id="IPR016156">
    <property type="entry name" value="FAD/NAD-linked_Rdtase_dimer_sf"/>
</dbReference>
<feature type="domain" description="Pyridine nucleotide-disulphide oxidoreductase dimerisation" evidence="15">
    <location>
        <begin position="337"/>
        <end position="446"/>
    </location>
</feature>
<dbReference type="PRINTS" id="PR00411">
    <property type="entry name" value="PNDRDTASEI"/>
</dbReference>